<gene>
    <name evidence="2" type="ORF">WMSIL1_LOCUS4831</name>
</gene>
<sequence>MALKSPTTGTTINDLTQVFVTPGMLTMILSGISPVYHSPNISFFSLPLTPKIMRSDSLAPFKSKGKEIREVIRNSLHSGMLDNVNIDIRTQVYHHKYLRSRQNAVSSTSKPGPTKINLDTRDLPPL</sequence>
<organism evidence="2 3">
    <name type="scientific">Hymenolepis diminuta</name>
    <name type="common">Rat tapeworm</name>
    <dbReference type="NCBI Taxonomy" id="6216"/>
    <lineage>
        <taxon>Eukaryota</taxon>
        <taxon>Metazoa</taxon>
        <taxon>Spiralia</taxon>
        <taxon>Lophotrochozoa</taxon>
        <taxon>Platyhelminthes</taxon>
        <taxon>Cestoda</taxon>
        <taxon>Eucestoda</taxon>
        <taxon>Cyclophyllidea</taxon>
        <taxon>Hymenolepididae</taxon>
        <taxon>Hymenolepis</taxon>
    </lineage>
</organism>
<feature type="compositionally biased region" description="Polar residues" evidence="1">
    <location>
        <begin position="100"/>
        <end position="111"/>
    </location>
</feature>
<evidence type="ECO:0000313" key="3">
    <source>
        <dbReference type="Proteomes" id="UP000321570"/>
    </source>
</evidence>
<keyword evidence="3" id="KW-1185">Reference proteome</keyword>
<evidence type="ECO:0000313" key="2">
    <source>
        <dbReference type="EMBL" id="VUZ44666.1"/>
    </source>
</evidence>
<name>A0A564YBS5_HYMDI</name>
<evidence type="ECO:0000256" key="1">
    <source>
        <dbReference type="SAM" id="MobiDB-lite"/>
    </source>
</evidence>
<dbReference type="AlphaFoldDB" id="A0A564YBS5"/>
<proteinExistence type="predicted"/>
<dbReference type="Proteomes" id="UP000321570">
    <property type="component" value="Unassembled WGS sequence"/>
</dbReference>
<reference evidence="2 3" key="1">
    <citation type="submission" date="2019-07" db="EMBL/GenBank/DDBJ databases">
        <authorList>
            <person name="Jastrzebski P J."/>
            <person name="Paukszto L."/>
            <person name="Jastrzebski P J."/>
        </authorList>
    </citation>
    <scope>NUCLEOTIDE SEQUENCE [LARGE SCALE GENOMIC DNA]</scope>
    <source>
        <strain evidence="2 3">WMS-il1</strain>
    </source>
</reference>
<protein>
    <submittedName>
        <fullName evidence="2">Uncharacterized protein</fullName>
    </submittedName>
</protein>
<accession>A0A564YBS5</accession>
<dbReference type="EMBL" id="CABIJS010000144">
    <property type="protein sequence ID" value="VUZ44666.1"/>
    <property type="molecule type" value="Genomic_DNA"/>
</dbReference>
<feature type="region of interest" description="Disordered" evidence="1">
    <location>
        <begin position="100"/>
        <end position="126"/>
    </location>
</feature>